<evidence type="ECO:0000256" key="1">
    <source>
        <dbReference type="SAM" id="SignalP"/>
    </source>
</evidence>
<name>A0ABX2ARX0_9BACT</name>
<dbReference type="Gene3D" id="3.40.30.10">
    <property type="entry name" value="Glutaredoxin"/>
    <property type="match status" value="1"/>
</dbReference>
<feature type="chain" id="PRO_5045107069" evidence="1">
    <location>
        <begin position="31"/>
        <end position="322"/>
    </location>
</feature>
<protein>
    <submittedName>
        <fullName evidence="3">DUF5106 domain-containing protein</fullName>
    </submittedName>
</protein>
<dbReference type="EMBL" id="JABKKE010000004">
    <property type="protein sequence ID" value="NPE13477.1"/>
    <property type="molecule type" value="Genomic_DNA"/>
</dbReference>
<dbReference type="GeneID" id="82156903"/>
<dbReference type="PROSITE" id="PS51257">
    <property type="entry name" value="PROKAR_LIPOPROTEIN"/>
    <property type="match status" value="1"/>
</dbReference>
<dbReference type="InterPro" id="IPR033395">
    <property type="entry name" value="DUF5106"/>
</dbReference>
<keyword evidence="4" id="KW-1185">Reference proteome</keyword>
<sequence length="322" mass="35568">MNMINHKIQTARLIWIIAVALLFAACGRKAAGGVSDAGGQIVLDGNGGELPMPAIPSALNSPDERSSYVAEHFWDAMDFSDTLRSHDSEFLERNFSNFVYLLPYAPASSAEKAVAVLMKRAEADKTVFLMLAGLAEKYLSEPDSPMRNEDLFMFFLNSQIEAGVLDESEKIRARIQLDTAKKNRPGMAAADFAYVDRDGVSRTLHGTKSTGNILLVFYDPECEHCSEITASLAADEMLAELQEKGLLTVLAIDTESDGDVWERTKRDMPHRWIVGHDDNNVITESALYDLPAMPVLYLLDADKTVILKDVAPDAILRELARL</sequence>
<proteinExistence type="predicted"/>
<evidence type="ECO:0000313" key="4">
    <source>
        <dbReference type="Proteomes" id="UP001193734"/>
    </source>
</evidence>
<feature type="domain" description="Thioredoxin" evidence="2">
    <location>
        <begin position="183"/>
        <end position="322"/>
    </location>
</feature>
<dbReference type="RefSeq" id="WP_172176380.1">
    <property type="nucleotide sequence ID" value="NZ_CASGIA010000006.1"/>
</dbReference>
<dbReference type="InterPro" id="IPR036249">
    <property type="entry name" value="Thioredoxin-like_sf"/>
</dbReference>
<evidence type="ECO:0000259" key="2">
    <source>
        <dbReference type="PROSITE" id="PS51352"/>
    </source>
</evidence>
<feature type="signal peptide" evidence="1">
    <location>
        <begin position="1"/>
        <end position="30"/>
    </location>
</feature>
<accession>A0ABX2ARX0</accession>
<dbReference type="InterPro" id="IPR013766">
    <property type="entry name" value="Thioredoxin_domain"/>
</dbReference>
<reference evidence="3 4" key="1">
    <citation type="submission" date="2020-05" db="EMBL/GenBank/DDBJ databases">
        <title>Distinct polysaccharide utilization as determinants for interspecies competition between intestinal Prevotella spp.</title>
        <authorList>
            <person name="Galvez E.J.C."/>
            <person name="Iljazovic A."/>
            <person name="Strowig T."/>
        </authorList>
    </citation>
    <scope>NUCLEOTIDE SEQUENCE [LARGE SCALE GENOMIC DNA]</scope>
    <source>
        <strain evidence="3 4">PROD</strain>
    </source>
</reference>
<evidence type="ECO:0000313" key="3">
    <source>
        <dbReference type="EMBL" id="NPE13477.1"/>
    </source>
</evidence>
<dbReference type="PROSITE" id="PS51352">
    <property type="entry name" value="THIOREDOXIN_2"/>
    <property type="match status" value="1"/>
</dbReference>
<gene>
    <name evidence="3" type="ORF">HPS55_03900</name>
</gene>
<dbReference type="SUPFAM" id="SSF52833">
    <property type="entry name" value="Thioredoxin-like"/>
    <property type="match status" value="1"/>
</dbReference>
<dbReference type="Pfam" id="PF17127">
    <property type="entry name" value="DUF5106"/>
    <property type="match status" value="1"/>
</dbReference>
<keyword evidence="1" id="KW-0732">Signal</keyword>
<dbReference type="Proteomes" id="UP001193734">
    <property type="component" value="Unassembled WGS sequence"/>
</dbReference>
<organism evidence="3 4">
    <name type="scientific">Xylanibacter rodentium</name>
    <dbReference type="NCBI Taxonomy" id="2736289"/>
    <lineage>
        <taxon>Bacteria</taxon>
        <taxon>Pseudomonadati</taxon>
        <taxon>Bacteroidota</taxon>
        <taxon>Bacteroidia</taxon>
        <taxon>Bacteroidales</taxon>
        <taxon>Prevotellaceae</taxon>
        <taxon>Xylanibacter</taxon>
    </lineage>
</organism>
<comment type="caution">
    <text evidence="3">The sequence shown here is derived from an EMBL/GenBank/DDBJ whole genome shotgun (WGS) entry which is preliminary data.</text>
</comment>